<sequence>MYLDPDFPMDDIRLIASDLESANNLIPGFVPPDAGLLSVAAMYYAAEVDKQELFLLPDRNVVTRIAGIARDGMPKSVDLPTALSAKVMAYAQCLSLQFEPSIAYHELAHSKGNAVAIDELRWFRKGDVSQPQAWVDLALGRRKVIDQIDVEVEVERDLAFPLHRWRRNYLVSLKIAELELKDTQPISRVLDLFNWMQEDFLIAGPALIFATMYFAPKSPKRNMLKQLKSRDRSRAISGIRNAAWDITHLSDFVKRVLEGNEQNRRYILVTADKAMGTLAPLLLWNFDDEEDLIEPLVFRLQEWWPQKEAVSIAENMVAPLKIASGKSERKRPNFDNGTLDEWTVRAEEKILNWRPS</sequence>
<dbReference type="EMBL" id="CXWD01000018">
    <property type="protein sequence ID" value="CTQ74837.1"/>
    <property type="molecule type" value="Genomic_DNA"/>
</dbReference>
<name>A0A0M7AJM1_9HYPH</name>
<dbReference type="Proteomes" id="UP000053235">
    <property type="component" value="Unassembled WGS sequence"/>
</dbReference>
<evidence type="ECO:0000313" key="1">
    <source>
        <dbReference type="EMBL" id="CTQ74837.1"/>
    </source>
</evidence>
<evidence type="ECO:0000313" key="2">
    <source>
        <dbReference type="Proteomes" id="UP000053235"/>
    </source>
</evidence>
<dbReference type="RefSeq" id="WP_144432208.1">
    <property type="nucleotide sequence ID" value="NZ_CXWD01000018.1"/>
</dbReference>
<accession>A0A0M7AJM1</accession>
<dbReference type="OrthoDB" id="8444705at2"/>
<organism evidence="1 2">
    <name type="scientific">Roseibium alexandrii</name>
    <dbReference type="NCBI Taxonomy" id="388408"/>
    <lineage>
        <taxon>Bacteria</taxon>
        <taxon>Pseudomonadati</taxon>
        <taxon>Pseudomonadota</taxon>
        <taxon>Alphaproteobacteria</taxon>
        <taxon>Hyphomicrobiales</taxon>
        <taxon>Stappiaceae</taxon>
        <taxon>Roseibium</taxon>
    </lineage>
</organism>
<protein>
    <submittedName>
        <fullName evidence="1">Uncharacterized protein</fullName>
    </submittedName>
</protein>
<keyword evidence="2" id="KW-1185">Reference proteome</keyword>
<dbReference type="AlphaFoldDB" id="A0A0M7AJM1"/>
<dbReference type="STRING" id="388408.LAX5112_03996"/>
<reference evidence="2" key="1">
    <citation type="submission" date="2015-07" db="EMBL/GenBank/DDBJ databases">
        <authorList>
            <person name="Rodrigo-Torres Lidia"/>
            <person name="Arahal R.David."/>
        </authorList>
    </citation>
    <scope>NUCLEOTIDE SEQUENCE [LARGE SCALE GENOMIC DNA]</scope>
    <source>
        <strain evidence="2">CECT 5112</strain>
    </source>
</reference>
<gene>
    <name evidence="1" type="ORF">LAX5112_03996</name>
</gene>
<proteinExistence type="predicted"/>